<gene>
    <name evidence="2" type="ORF">GCM10010170_058290</name>
</gene>
<accession>A0ABP5TW43</accession>
<evidence type="ECO:0000313" key="3">
    <source>
        <dbReference type="Proteomes" id="UP001501444"/>
    </source>
</evidence>
<dbReference type="RefSeq" id="WP_344615740.1">
    <property type="nucleotide sequence ID" value="NZ_BAAARV010000054.1"/>
</dbReference>
<comment type="caution">
    <text evidence="2">The sequence shown here is derived from an EMBL/GenBank/DDBJ whole genome shotgun (WGS) entry which is preliminary data.</text>
</comment>
<name>A0ABP5TW43_9ACTN</name>
<sequence>MVRVMDDPGEVVVALRGTALNGHPVEQGLGDTMLVEGVVPARVLESWRAARSVVALTGRWPVLTGVGELYHEPEPHEIAALERAARAVDPWSVYRNWGDDDPVGPNDLYLHVGSLGYVNLAARAERELPLPTTRLAVERWLWEAIIADPDLIELGHGVAAHFVGTRAWYTPRDVQLVLLPTPDQWLAPVWVSYYAAARPDGPAGLAAAIRQWERHCGAELVACWTTMLQFVVARPPTLGPDAWRLAKQLKAVGGNLQMPPWALALAATRSDAWFLHDRP</sequence>
<organism evidence="2 3">
    <name type="scientific">Dactylosporangium salmoneum</name>
    <dbReference type="NCBI Taxonomy" id="53361"/>
    <lineage>
        <taxon>Bacteria</taxon>
        <taxon>Bacillati</taxon>
        <taxon>Actinomycetota</taxon>
        <taxon>Actinomycetes</taxon>
        <taxon>Micromonosporales</taxon>
        <taxon>Micromonosporaceae</taxon>
        <taxon>Dactylosporangium</taxon>
    </lineage>
</organism>
<evidence type="ECO:0000259" key="1">
    <source>
        <dbReference type="Pfam" id="PF14062"/>
    </source>
</evidence>
<evidence type="ECO:0000313" key="2">
    <source>
        <dbReference type="EMBL" id="GAA2362278.1"/>
    </source>
</evidence>
<protein>
    <recommendedName>
        <fullName evidence="1">DUF4253 domain-containing protein</fullName>
    </recommendedName>
</protein>
<dbReference type="Proteomes" id="UP001501444">
    <property type="component" value="Unassembled WGS sequence"/>
</dbReference>
<dbReference type="EMBL" id="BAAARV010000054">
    <property type="protein sequence ID" value="GAA2362278.1"/>
    <property type="molecule type" value="Genomic_DNA"/>
</dbReference>
<feature type="domain" description="DUF4253" evidence="1">
    <location>
        <begin position="176"/>
        <end position="275"/>
    </location>
</feature>
<dbReference type="InterPro" id="IPR025349">
    <property type="entry name" value="DUF4253"/>
</dbReference>
<dbReference type="Pfam" id="PF14062">
    <property type="entry name" value="DUF4253"/>
    <property type="match status" value="1"/>
</dbReference>
<keyword evidence="3" id="KW-1185">Reference proteome</keyword>
<reference evidence="3" key="1">
    <citation type="journal article" date="2019" name="Int. J. Syst. Evol. Microbiol.">
        <title>The Global Catalogue of Microorganisms (GCM) 10K type strain sequencing project: providing services to taxonomists for standard genome sequencing and annotation.</title>
        <authorList>
            <consortium name="The Broad Institute Genomics Platform"/>
            <consortium name="The Broad Institute Genome Sequencing Center for Infectious Disease"/>
            <person name="Wu L."/>
            <person name="Ma J."/>
        </authorList>
    </citation>
    <scope>NUCLEOTIDE SEQUENCE [LARGE SCALE GENOMIC DNA]</scope>
    <source>
        <strain evidence="3">JCM 3272</strain>
    </source>
</reference>
<proteinExistence type="predicted"/>